<dbReference type="Gene3D" id="1.10.1070.20">
    <property type="match status" value="1"/>
</dbReference>
<keyword evidence="2" id="KW-0238">DNA-binding</keyword>
<feature type="domain" description="Helix-turn-helix" evidence="1">
    <location>
        <begin position="1"/>
        <end position="46"/>
    </location>
</feature>
<dbReference type="InterPro" id="IPR041657">
    <property type="entry name" value="HTH_17"/>
</dbReference>
<evidence type="ECO:0000313" key="3">
    <source>
        <dbReference type="Proteomes" id="UP001232750"/>
    </source>
</evidence>
<organism evidence="2 3">
    <name type="scientific">Gordonibacter faecis</name>
    <dbReference type="NCBI Taxonomy" id="3047475"/>
    <lineage>
        <taxon>Bacteria</taxon>
        <taxon>Bacillati</taxon>
        <taxon>Actinomycetota</taxon>
        <taxon>Coriobacteriia</taxon>
        <taxon>Eggerthellales</taxon>
        <taxon>Eggerthellaceae</taxon>
        <taxon>Gordonibacter</taxon>
    </lineage>
</organism>
<dbReference type="InterPro" id="IPR010093">
    <property type="entry name" value="SinI_DNA-bd"/>
</dbReference>
<dbReference type="EMBL" id="JASJEU010000024">
    <property type="protein sequence ID" value="MDJ1651670.1"/>
    <property type="molecule type" value="Genomic_DNA"/>
</dbReference>
<evidence type="ECO:0000259" key="1">
    <source>
        <dbReference type="Pfam" id="PF12728"/>
    </source>
</evidence>
<name>A0ABT7DQ41_9ACTN</name>
<keyword evidence="3" id="KW-1185">Reference proteome</keyword>
<protein>
    <submittedName>
        <fullName evidence="2">DNA-binding protein</fullName>
    </submittedName>
</protein>
<reference evidence="2 3" key="1">
    <citation type="submission" date="2023-05" db="EMBL/GenBank/DDBJ databases">
        <title>Gordonibacter KGMB12511T sp. nov., isolated from faeces of healthy Korean.</title>
        <authorList>
            <person name="Kim H.S."/>
            <person name="Kim J.-S."/>
            <person name="Suh M.K."/>
            <person name="Eom M.K."/>
            <person name="Do H.E."/>
            <person name="Lee J.-S."/>
        </authorList>
    </citation>
    <scope>NUCLEOTIDE SEQUENCE [LARGE SCALE GENOMIC DNA]</scope>
    <source>
        <strain evidence="2 3">KGMB12511</strain>
    </source>
</reference>
<dbReference type="Pfam" id="PF12728">
    <property type="entry name" value="HTH_17"/>
    <property type="match status" value="1"/>
</dbReference>
<comment type="caution">
    <text evidence="2">The sequence shown here is derived from an EMBL/GenBank/DDBJ whole genome shotgun (WGS) entry which is preliminary data.</text>
</comment>
<dbReference type="Proteomes" id="UP001232750">
    <property type="component" value="Unassembled WGS sequence"/>
</dbReference>
<dbReference type="NCBIfam" id="TIGR01764">
    <property type="entry name" value="excise"/>
    <property type="match status" value="1"/>
</dbReference>
<dbReference type="RefSeq" id="WP_283833021.1">
    <property type="nucleotide sequence ID" value="NZ_JASJEU010000024.1"/>
</dbReference>
<sequence length="447" mass="50484">MLTTAQAAERLGVSSRRVLALIEAGDLTAERFGRSWMIDERSVEERARMPRISGRPKMGQKRLMSLKSYTLMNRNHAVFDFVYDDERKRVSIGTVHEGAAWAPLGAGMEGRRPNADDFATWLRRRYMPPLRPEAARLMRAACVSSTDALMFGSLGLNLSDQYWFKPEGVNLDWYEVNFFENGYERATEGPLRTPDSSTPGALEKRWERVRGTDFLIKGSSGSDEREPYNELLATRLMKRLLSEGEYVPYRLVERDGHACSSCPTFVTPETEFVPAADVAVCAGISEGRDFYRGYAAFCESKGIPDVRTSLAKMIVCDHLMANFDRHRCNFGLVRTVESLDGWRVAPLFDNGAGFFSRASLPELEQARFTWTANPFDEYPSQQLARVEDLSWYDPILLANFADEVREVLSTNSALPAAFVEHAARHVQRNIDTVNDLAAERNPVWAGF</sequence>
<accession>A0ABT7DQ41</accession>
<proteinExistence type="predicted"/>
<dbReference type="GO" id="GO:0003677">
    <property type="term" value="F:DNA binding"/>
    <property type="evidence" value="ECO:0007669"/>
    <property type="project" value="UniProtKB-KW"/>
</dbReference>
<evidence type="ECO:0000313" key="2">
    <source>
        <dbReference type="EMBL" id="MDJ1651670.1"/>
    </source>
</evidence>
<gene>
    <name evidence="2" type="ORF">QNJ86_12730</name>
</gene>